<accession>A0A4D5RG96</accession>
<protein>
    <submittedName>
        <fullName evidence="1">Uncharacterized protein</fullName>
    </submittedName>
</protein>
<name>A0A4D5RG96_IXOSC</name>
<dbReference type="EMBL" id="GHJT01001958">
    <property type="protein sequence ID" value="MOY35929.1"/>
    <property type="molecule type" value="Transcribed_RNA"/>
</dbReference>
<evidence type="ECO:0000313" key="1">
    <source>
        <dbReference type="EMBL" id="MOY35929.1"/>
    </source>
</evidence>
<organism evidence="1">
    <name type="scientific">Ixodes scapularis</name>
    <name type="common">Black-legged tick</name>
    <name type="synonym">Deer tick</name>
    <dbReference type="NCBI Taxonomy" id="6945"/>
    <lineage>
        <taxon>Eukaryota</taxon>
        <taxon>Metazoa</taxon>
        <taxon>Ecdysozoa</taxon>
        <taxon>Arthropoda</taxon>
        <taxon>Chelicerata</taxon>
        <taxon>Arachnida</taxon>
        <taxon>Acari</taxon>
        <taxon>Parasitiformes</taxon>
        <taxon>Ixodida</taxon>
        <taxon>Ixodoidea</taxon>
        <taxon>Ixodidae</taxon>
        <taxon>Ixodinae</taxon>
        <taxon>Ixodes</taxon>
    </lineage>
</organism>
<proteinExistence type="predicted"/>
<reference evidence="1" key="1">
    <citation type="submission" date="2019-04" db="EMBL/GenBank/DDBJ databases">
        <title>An insight into the mialome of Ixodes scapularis.</title>
        <authorList>
            <person name="Ribeiro J.M."/>
            <person name="Mather T.N."/>
            <person name="Karim S."/>
        </authorList>
    </citation>
    <scope>NUCLEOTIDE SEQUENCE</scope>
</reference>
<sequence>MQRLPLILLLDCHSTCSETPQVAISEAGELFPHSHPCDQFDLDLLISIPSLYWAKRVLQPVQARPSPLKPPSLYWFQRVNLSCLLRTEFLRPLTMREHAGAIYEVTSELHFTRLERRFCGICEIECTYCLWERVVYNIAKSF</sequence>
<dbReference type="AlphaFoldDB" id="A0A4D5RG96"/>